<dbReference type="Proteomes" id="UP001378592">
    <property type="component" value="Unassembled WGS sequence"/>
</dbReference>
<organism evidence="2 3">
    <name type="scientific">Gryllus longicercus</name>
    <dbReference type="NCBI Taxonomy" id="2509291"/>
    <lineage>
        <taxon>Eukaryota</taxon>
        <taxon>Metazoa</taxon>
        <taxon>Ecdysozoa</taxon>
        <taxon>Arthropoda</taxon>
        <taxon>Hexapoda</taxon>
        <taxon>Insecta</taxon>
        <taxon>Pterygota</taxon>
        <taxon>Neoptera</taxon>
        <taxon>Polyneoptera</taxon>
        <taxon>Orthoptera</taxon>
        <taxon>Ensifera</taxon>
        <taxon>Gryllidea</taxon>
        <taxon>Grylloidea</taxon>
        <taxon>Gryllidae</taxon>
        <taxon>Gryllinae</taxon>
        <taxon>Gryllus</taxon>
    </lineage>
</organism>
<feature type="region of interest" description="Disordered" evidence="1">
    <location>
        <begin position="61"/>
        <end position="82"/>
    </location>
</feature>
<comment type="caution">
    <text evidence="2">The sequence shown here is derived from an EMBL/GenBank/DDBJ whole genome shotgun (WGS) entry which is preliminary data.</text>
</comment>
<evidence type="ECO:0000313" key="3">
    <source>
        <dbReference type="Proteomes" id="UP001378592"/>
    </source>
</evidence>
<feature type="compositionally biased region" description="Basic residues" evidence="1">
    <location>
        <begin position="71"/>
        <end position="82"/>
    </location>
</feature>
<dbReference type="AlphaFoldDB" id="A0AAN9W1E5"/>
<sequence>MSGQKGSLPLSVQTMAAVEALRRLQAQRPQAQGTPAACSVADVQIGEDSYRLSLLLESCSIADKNNSPKKPPPKKKAAPSEK</sequence>
<evidence type="ECO:0000313" key="2">
    <source>
        <dbReference type="EMBL" id="KAK7874191.1"/>
    </source>
</evidence>
<name>A0AAN9W1E5_9ORTH</name>
<gene>
    <name evidence="2" type="ORF">R5R35_006237</name>
</gene>
<accession>A0AAN9W1E5</accession>
<keyword evidence="3" id="KW-1185">Reference proteome</keyword>
<dbReference type="EMBL" id="JAZDUA010000004">
    <property type="protein sequence ID" value="KAK7874191.1"/>
    <property type="molecule type" value="Genomic_DNA"/>
</dbReference>
<reference evidence="2 3" key="1">
    <citation type="submission" date="2024-03" db="EMBL/GenBank/DDBJ databases">
        <title>The genome assembly and annotation of the cricket Gryllus longicercus Weissman &amp; Gray.</title>
        <authorList>
            <person name="Szrajer S."/>
            <person name="Gray D."/>
            <person name="Ylla G."/>
        </authorList>
    </citation>
    <scope>NUCLEOTIDE SEQUENCE [LARGE SCALE GENOMIC DNA]</scope>
    <source>
        <strain evidence="2">DAG 2021-001</strain>
        <tissue evidence="2">Whole body minus gut</tissue>
    </source>
</reference>
<proteinExistence type="predicted"/>
<evidence type="ECO:0000256" key="1">
    <source>
        <dbReference type="SAM" id="MobiDB-lite"/>
    </source>
</evidence>
<protein>
    <submittedName>
        <fullName evidence="2">Uncharacterized protein</fullName>
    </submittedName>
</protein>